<reference evidence="2 3" key="1">
    <citation type="submission" date="2020-10" db="EMBL/GenBank/DDBJ databases">
        <title>Phylogeny of dyella-like bacteria.</title>
        <authorList>
            <person name="Fu J."/>
        </authorList>
    </citation>
    <scope>NUCLEOTIDE SEQUENCE [LARGE SCALE GENOMIC DNA]</scope>
    <source>
        <strain evidence="2 3">DHOB07</strain>
    </source>
</reference>
<proteinExistence type="predicted"/>
<evidence type="ECO:0000256" key="1">
    <source>
        <dbReference type="SAM" id="MobiDB-lite"/>
    </source>
</evidence>
<feature type="compositionally biased region" description="Low complexity" evidence="1">
    <location>
        <begin position="85"/>
        <end position="101"/>
    </location>
</feature>
<dbReference type="RefSeq" id="WP_284394923.1">
    <property type="nucleotide sequence ID" value="NZ_BSNQ01000001.1"/>
</dbReference>
<evidence type="ECO:0000313" key="2">
    <source>
        <dbReference type="EMBL" id="MFK2872682.1"/>
    </source>
</evidence>
<feature type="region of interest" description="Disordered" evidence="1">
    <location>
        <begin position="85"/>
        <end position="104"/>
    </location>
</feature>
<sequence>MIELEVKILSDRREGLLVELGRLVVASGFTLQRQRVYQDSHGAWLVMITRGSPEARLALEEQLATHNRVLSFEASLVEEGGATFAAAPPASTPRAPFPASSISTNHAAPDVRRVESMLPQMARDYPKIFPWLLAMEHEVAAEAREASLLLAGRRTGLWVFKRDYEIGGKLGLPDTIKRIALPAMRTLVTVDQRDRQLFIQNSPLCSPGGRSGCKFFSGYLEGMLGASMAPQTVFVRNLHCRSSGVGDCALEISH</sequence>
<evidence type="ECO:0008006" key="4">
    <source>
        <dbReference type="Google" id="ProtNLM"/>
    </source>
</evidence>
<accession>A0ABW8IRW3</accession>
<keyword evidence="3" id="KW-1185">Reference proteome</keyword>
<name>A0ABW8IRW3_9GAMM</name>
<comment type="caution">
    <text evidence="2">The sequence shown here is derived from an EMBL/GenBank/DDBJ whole genome shotgun (WGS) entry which is preliminary data.</text>
</comment>
<evidence type="ECO:0000313" key="3">
    <source>
        <dbReference type="Proteomes" id="UP001620405"/>
    </source>
</evidence>
<dbReference type="EMBL" id="JADIKG010000010">
    <property type="protein sequence ID" value="MFK2872682.1"/>
    <property type="molecule type" value="Genomic_DNA"/>
</dbReference>
<organism evidence="2 3">
    <name type="scientific">Dyella lipolytica</name>
    <dbReference type="NCBI Taxonomy" id="1867835"/>
    <lineage>
        <taxon>Bacteria</taxon>
        <taxon>Pseudomonadati</taxon>
        <taxon>Pseudomonadota</taxon>
        <taxon>Gammaproteobacteria</taxon>
        <taxon>Lysobacterales</taxon>
        <taxon>Rhodanobacteraceae</taxon>
        <taxon>Dyella</taxon>
    </lineage>
</organism>
<gene>
    <name evidence="2" type="ORF">ISP13_03995</name>
</gene>
<dbReference type="Proteomes" id="UP001620405">
    <property type="component" value="Unassembled WGS sequence"/>
</dbReference>
<protein>
    <recommendedName>
        <fullName evidence="4">4-vinyl reductase 4VR domain-containing protein</fullName>
    </recommendedName>
</protein>